<evidence type="ECO:0000256" key="4">
    <source>
        <dbReference type="ARBA" id="ARBA00022975"/>
    </source>
</evidence>
<protein>
    <recommendedName>
        <fullName evidence="7">Orotidine 5'-phosphate decarboxylase</fullName>
        <ecNumber evidence="7">4.1.1.23</ecNumber>
    </recommendedName>
    <alternativeName>
        <fullName evidence="7">OMP decarboxylase</fullName>
        <shortName evidence="7">OMPDCase</shortName>
        <shortName evidence="7">OMPdecase</shortName>
    </alternativeName>
</protein>
<accession>A0A2T3M7N0</accession>
<name>A0A2T3M7N0_PHOLE</name>
<comment type="similarity">
    <text evidence="2 7">Belongs to the OMP decarboxylase family. Type 2 subfamily.</text>
</comment>
<reference evidence="9 10" key="1">
    <citation type="submission" date="2018-03" db="EMBL/GenBank/DDBJ databases">
        <title>Whole genome sequencing of Histamine producing bacteria.</title>
        <authorList>
            <person name="Butler K."/>
        </authorList>
    </citation>
    <scope>NUCLEOTIDE SEQUENCE [LARGE SCALE GENOMIC DNA]</scope>
    <source>
        <strain evidence="9 10">ATCC 33979</strain>
    </source>
</reference>
<dbReference type="PANTHER" id="PTHR43375">
    <property type="entry name" value="OROTIDINE 5'-PHOSPHATE DECARBOXYLASE"/>
    <property type="match status" value="1"/>
</dbReference>
<dbReference type="Gene3D" id="3.20.20.70">
    <property type="entry name" value="Aldolase class I"/>
    <property type="match status" value="1"/>
</dbReference>
<dbReference type="EMBL" id="PYOJ01000019">
    <property type="protein sequence ID" value="PSV88277.1"/>
    <property type="molecule type" value="Genomic_DNA"/>
</dbReference>
<evidence type="ECO:0000256" key="1">
    <source>
        <dbReference type="ARBA" id="ARBA00004861"/>
    </source>
</evidence>
<dbReference type="GO" id="GO:0006207">
    <property type="term" value="P:'de novo' pyrimidine nucleobase biosynthetic process"/>
    <property type="evidence" value="ECO:0007669"/>
    <property type="project" value="InterPro"/>
</dbReference>
<dbReference type="PANTHER" id="PTHR43375:SF1">
    <property type="entry name" value="OROTIDINE 5'-PHOSPHATE DECARBOXYLASE"/>
    <property type="match status" value="1"/>
</dbReference>
<feature type="domain" description="Orotidine 5'-phosphate decarboxylase" evidence="8">
    <location>
        <begin position="17"/>
        <end position="255"/>
    </location>
</feature>
<keyword evidence="5 7" id="KW-0456">Lyase</keyword>
<keyword evidence="4 7" id="KW-0665">Pyrimidine biosynthesis</keyword>
<evidence type="ECO:0000256" key="3">
    <source>
        <dbReference type="ARBA" id="ARBA00022793"/>
    </source>
</evidence>
<evidence type="ECO:0000256" key="5">
    <source>
        <dbReference type="ARBA" id="ARBA00023239"/>
    </source>
</evidence>
<organism evidence="9 10">
    <name type="scientific">Photobacterium leiognathi</name>
    <dbReference type="NCBI Taxonomy" id="553611"/>
    <lineage>
        <taxon>Bacteria</taxon>
        <taxon>Pseudomonadati</taxon>
        <taxon>Pseudomonadota</taxon>
        <taxon>Gammaproteobacteria</taxon>
        <taxon>Vibrionales</taxon>
        <taxon>Vibrionaceae</taxon>
        <taxon>Photobacterium</taxon>
    </lineage>
</organism>
<comment type="catalytic activity">
    <reaction evidence="6 7">
        <text>orotidine 5'-phosphate + H(+) = UMP + CO2</text>
        <dbReference type="Rhea" id="RHEA:11596"/>
        <dbReference type="ChEBI" id="CHEBI:15378"/>
        <dbReference type="ChEBI" id="CHEBI:16526"/>
        <dbReference type="ChEBI" id="CHEBI:57538"/>
        <dbReference type="ChEBI" id="CHEBI:57865"/>
        <dbReference type="EC" id="4.1.1.23"/>
    </reaction>
</comment>
<dbReference type="InterPro" id="IPR018089">
    <property type="entry name" value="OMPdecase_AS"/>
</dbReference>
<evidence type="ECO:0000313" key="9">
    <source>
        <dbReference type="EMBL" id="PSV88277.1"/>
    </source>
</evidence>
<comment type="caution">
    <text evidence="9">The sequence shown here is derived from an EMBL/GenBank/DDBJ whole genome shotgun (WGS) entry which is preliminary data.</text>
</comment>
<dbReference type="Proteomes" id="UP000240410">
    <property type="component" value="Unassembled WGS sequence"/>
</dbReference>
<dbReference type="Pfam" id="PF00215">
    <property type="entry name" value="OMPdecase"/>
    <property type="match status" value="1"/>
</dbReference>
<dbReference type="InterPro" id="IPR001754">
    <property type="entry name" value="OMPdeCOase_dom"/>
</dbReference>
<feature type="active site" description="Proton donor" evidence="7">
    <location>
        <position position="95"/>
    </location>
</feature>
<dbReference type="OrthoDB" id="9808470at2"/>
<dbReference type="InterPro" id="IPR011995">
    <property type="entry name" value="OMPdecase_type-2"/>
</dbReference>
<dbReference type="HAMAP" id="MF_01215">
    <property type="entry name" value="OMPdecase_type2"/>
    <property type="match status" value="1"/>
</dbReference>
<evidence type="ECO:0000256" key="2">
    <source>
        <dbReference type="ARBA" id="ARBA00008847"/>
    </source>
</evidence>
<sequence length="270" mass="30137">MTFLNKLENAWSKNQSLLCIGLDPIQDKFPSHLRENVEQVFEFNKQIIDATHDLVCAYKPQIAHFASIGAEEQLEKTIKYIQKEHPHIPIILDAKRGDIGSTAEKYAHEAFVRYGVDAVTVNPYLGSDSIAPFTNYKDKGTILLCRTSNKGAEDLQDLEVDGEALYLKVARKIGEDWNENKNCLAVVGATWPEQMKAVRQILPNTVFLVPGIGSQGGNVEEMILAGKDSKGRGLIISSSRAIIYASNEVDFAMKSREVAMKFRNEINTHL</sequence>
<dbReference type="EC" id="4.1.1.23" evidence="7"/>
<dbReference type="SMART" id="SM00934">
    <property type="entry name" value="OMPdecase"/>
    <property type="match status" value="1"/>
</dbReference>
<evidence type="ECO:0000313" key="10">
    <source>
        <dbReference type="Proteomes" id="UP000240410"/>
    </source>
</evidence>
<dbReference type="UniPathway" id="UPA00070">
    <property type="reaction ID" value="UER00120"/>
</dbReference>
<proteinExistence type="inferred from homology"/>
<evidence type="ECO:0000256" key="6">
    <source>
        <dbReference type="ARBA" id="ARBA00049157"/>
    </source>
</evidence>
<dbReference type="PROSITE" id="PS00156">
    <property type="entry name" value="OMPDECASE"/>
    <property type="match status" value="1"/>
</dbReference>
<dbReference type="InterPro" id="IPR011060">
    <property type="entry name" value="RibuloseP-bd_barrel"/>
</dbReference>
<comment type="pathway">
    <text evidence="1 7">Pyrimidine metabolism; UMP biosynthesis via de novo pathway; UMP from orotate: step 2/2.</text>
</comment>
<dbReference type="InterPro" id="IPR013785">
    <property type="entry name" value="Aldolase_TIM"/>
</dbReference>
<evidence type="ECO:0000256" key="7">
    <source>
        <dbReference type="HAMAP-Rule" id="MF_01215"/>
    </source>
</evidence>
<dbReference type="NCBIfam" id="TIGR02127">
    <property type="entry name" value="pyrF_sub2"/>
    <property type="match status" value="1"/>
</dbReference>
<dbReference type="RefSeq" id="WP_045071610.1">
    <property type="nucleotide sequence ID" value="NZ_JZSL01000083.1"/>
</dbReference>
<dbReference type="AlphaFoldDB" id="A0A2T3M7N0"/>
<evidence type="ECO:0000259" key="8">
    <source>
        <dbReference type="SMART" id="SM00934"/>
    </source>
</evidence>
<keyword evidence="3 7" id="KW-0210">Decarboxylase</keyword>
<dbReference type="SUPFAM" id="SSF51366">
    <property type="entry name" value="Ribulose-phoshate binding barrel"/>
    <property type="match status" value="1"/>
</dbReference>
<dbReference type="GO" id="GO:0044205">
    <property type="term" value="P:'de novo' UMP biosynthetic process"/>
    <property type="evidence" value="ECO:0007669"/>
    <property type="project" value="UniProtKB-UniRule"/>
</dbReference>
<dbReference type="GO" id="GO:0004590">
    <property type="term" value="F:orotidine-5'-phosphate decarboxylase activity"/>
    <property type="evidence" value="ECO:0007669"/>
    <property type="project" value="UniProtKB-UniRule"/>
</dbReference>
<gene>
    <name evidence="7 9" type="primary">pyrF</name>
    <name evidence="9" type="ORF">CTM89_15010</name>
</gene>
<dbReference type="CDD" id="cd04725">
    <property type="entry name" value="OMP_decarboxylase_like"/>
    <property type="match status" value="1"/>
</dbReference>